<sequence>MNQQSVSSSVVVLINPRILINKALEANDGKPICLSIRKLCVGRLLEPLEPVWELGSPADLALIHVQADRTLSYPYVESAWHDAYETTYQKYRAPVINILKEKEGLICSPHTKGVLNGGTTERIMLAYGLEASQEVVTEYRVFGPTISGC</sequence>
<reference evidence="1 2" key="1">
    <citation type="journal article" date="2018" name="Mol. Plant">
        <title>The genome of Artemisia annua provides insight into the evolution of Asteraceae family and artemisinin biosynthesis.</title>
        <authorList>
            <person name="Shen Q."/>
            <person name="Zhang L."/>
            <person name="Liao Z."/>
            <person name="Wang S."/>
            <person name="Yan T."/>
            <person name="Shi P."/>
            <person name="Liu M."/>
            <person name="Fu X."/>
            <person name="Pan Q."/>
            <person name="Wang Y."/>
            <person name="Lv Z."/>
            <person name="Lu X."/>
            <person name="Zhang F."/>
            <person name="Jiang W."/>
            <person name="Ma Y."/>
            <person name="Chen M."/>
            <person name="Hao X."/>
            <person name="Li L."/>
            <person name="Tang Y."/>
            <person name="Lv G."/>
            <person name="Zhou Y."/>
            <person name="Sun X."/>
            <person name="Brodelius P.E."/>
            <person name="Rose J.K.C."/>
            <person name="Tang K."/>
        </authorList>
    </citation>
    <scope>NUCLEOTIDE SEQUENCE [LARGE SCALE GENOMIC DNA]</scope>
    <source>
        <strain evidence="2">cv. Huhao1</strain>
        <tissue evidence="1">Leaf</tissue>
    </source>
</reference>
<dbReference type="AlphaFoldDB" id="A0A2U1NG84"/>
<name>A0A2U1NG84_ARTAN</name>
<evidence type="ECO:0000313" key="1">
    <source>
        <dbReference type="EMBL" id="PWA72524.1"/>
    </source>
</evidence>
<dbReference type="STRING" id="35608.A0A2U1NG84"/>
<dbReference type="EMBL" id="PKPP01002890">
    <property type="protein sequence ID" value="PWA72524.1"/>
    <property type="molecule type" value="Genomic_DNA"/>
</dbReference>
<evidence type="ECO:0000313" key="2">
    <source>
        <dbReference type="Proteomes" id="UP000245207"/>
    </source>
</evidence>
<comment type="caution">
    <text evidence="1">The sequence shown here is derived from an EMBL/GenBank/DDBJ whole genome shotgun (WGS) entry which is preliminary data.</text>
</comment>
<protein>
    <submittedName>
        <fullName evidence="1">RNA pseudouridine synthase 3, mitochondrial</fullName>
    </submittedName>
</protein>
<keyword evidence="2" id="KW-1185">Reference proteome</keyword>
<accession>A0A2U1NG84</accession>
<proteinExistence type="predicted"/>
<dbReference type="Proteomes" id="UP000245207">
    <property type="component" value="Unassembled WGS sequence"/>
</dbReference>
<gene>
    <name evidence="1" type="ORF">CTI12_AA269090</name>
</gene>
<dbReference type="OrthoDB" id="428658at2759"/>
<organism evidence="1 2">
    <name type="scientific">Artemisia annua</name>
    <name type="common">Sweet wormwood</name>
    <dbReference type="NCBI Taxonomy" id="35608"/>
    <lineage>
        <taxon>Eukaryota</taxon>
        <taxon>Viridiplantae</taxon>
        <taxon>Streptophyta</taxon>
        <taxon>Embryophyta</taxon>
        <taxon>Tracheophyta</taxon>
        <taxon>Spermatophyta</taxon>
        <taxon>Magnoliopsida</taxon>
        <taxon>eudicotyledons</taxon>
        <taxon>Gunneridae</taxon>
        <taxon>Pentapetalae</taxon>
        <taxon>asterids</taxon>
        <taxon>campanulids</taxon>
        <taxon>Asterales</taxon>
        <taxon>Asteraceae</taxon>
        <taxon>Asteroideae</taxon>
        <taxon>Anthemideae</taxon>
        <taxon>Artemisiinae</taxon>
        <taxon>Artemisia</taxon>
    </lineage>
</organism>